<dbReference type="Proteomes" id="UP000823614">
    <property type="component" value="Unassembled WGS sequence"/>
</dbReference>
<evidence type="ECO:0000259" key="3">
    <source>
        <dbReference type="PROSITE" id="PS51186"/>
    </source>
</evidence>
<dbReference type="InterPro" id="IPR000182">
    <property type="entry name" value="GNAT_dom"/>
</dbReference>
<evidence type="ECO:0000313" key="5">
    <source>
        <dbReference type="Proteomes" id="UP000823614"/>
    </source>
</evidence>
<dbReference type="EMBL" id="JADIMP010000035">
    <property type="protein sequence ID" value="MBO8441180.1"/>
    <property type="molecule type" value="Genomic_DNA"/>
</dbReference>
<evidence type="ECO:0000256" key="1">
    <source>
        <dbReference type="ARBA" id="ARBA00022679"/>
    </source>
</evidence>
<keyword evidence="1" id="KW-0808">Transferase</keyword>
<dbReference type="InterPro" id="IPR050680">
    <property type="entry name" value="YpeA/RimI_acetyltransf"/>
</dbReference>
<dbReference type="Gene3D" id="3.40.630.30">
    <property type="match status" value="1"/>
</dbReference>
<dbReference type="AlphaFoldDB" id="A0A9D9H4W1"/>
<reference evidence="4" key="1">
    <citation type="submission" date="2020-10" db="EMBL/GenBank/DDBJ databases">
        <authorList>
            <person name="Gilroy R."/>
        </authorList>
    </citation>
    <scope>NUCLEOTIDE SEQUENCE</scope>
    <source>
        <strain evidence="4">C6-149</strain>
    </source>
</reference>
<organism evidence="4 5">
    <name type="scientific">Candidatus Gallilactobacillus intestinavium</name>
    <dbReference type="NCBI Taxonomy" id="2840838"/>
    <lineage>
        <taxon>Bacteria</taxon>
        <taxon>Bacillati</taxon>
        <taxon>Bacillota</taxon>
        <taxon>Bacilli</taxon>
        <taxon>Lactobacillales</taxon>
        <taxon>Lactobacillaceae</taxon>
        <taxon>Lactobacillaceae incertae sedis</taxon>
        <taxon>Candidatus Gallilactobacillus</taxon>
    </lineage>
</organism>
<dbReference type="SUPFAM" id="SSF55729">
    <property type="entry name" value="Acyl-CoA N-acyltransferases (Nat)"/>
    <property type="match status" value="1"/>
</dbReference>
<name>A0A9D9H4W1_9LACO</name>
<gene>
    <name evidence="4" type="ORF">IAA89_01825</name>
</gene>
<reference evidence="4" key="2">
    <citation type="journal article" date="2021" name="PeerJ">
        <title>Extensive microbial diversity within the chicken gut microbiome revealed by metagenomics and culture.</title>
        <authorList>
            <person name="Gilroy R."/>
            <person name="Ravi A."/>
            <person name="Getino M."/>
            <person name="Pursley I."/>
            <person name="Horton D.L."/>
            <person name="Alikhan N.F."/>
            <person name="Baker D."/>
            <person name="Gharbi K."/>
            <person name="Hall N."/>
            <person name="Watson M."/>
            <person name="Adriaenssens E.M."/>
            <person name="Foster-Nyarko E."/>
            <person name="Jarju S."/>
            <person name="Secka A."/>
            <person name="Antonio M."/>
            <person name="Oren A."/>
            <person name="Chaudhuri R.R."/>
            <person name="La Ragione R."/>
            <person name="Hildebrand F."/>
            <person name="Pallen M.J."/>
        </authorList>
    </citation>
    <scope>NUCLEOTIDE SEQUENCE</scope>
    <source>
        <strain evidence="4">C6-149</strain>
    </source>
</reference>
<feature type="domain" description="N-acetyltransferase" evidence="3">
    <location>
        <begin position="13"/>
        <end position="161"/>
    </location>
</feature>
<protein>
    <submittedName>
        <fullName evidence="4">GNAT family N-acetyltransferase</fullName>
    </submittedName>
</protein>
<evidence type="ECO:0000256" key="2">
    <source>
        <dbReference type="ARBA" id="ARBA00023315"/>
    </source>
</evidence>
<dbReference type="PANTHER" id="PTHR43420">
    <property type="entry name" value="ACETYLTRANSFERASE"/>
    <property type="match status" value="1"/>
</dbReference>
<dbReference type="Pfam" id="PF13673">
    <property type="entry name" value="Acetyltransf_10"/>
    <property type="match status" value="1"/>
</dbReference>
<accession>A0A9D9H4W1</accession>
<comment type="caution">
    <text evidence="4">The sequence shown here is derived from an EMBL/GenBank/DDBJ whole genome shotgun (WGS) entry which is preliminary data.</text>
</comment>
<sequence length="161" mass="18829">MGLFNLFKHTNKLDVKKTSKTDDTVAIDANSVRSSVFKDMKVTISNTEKQEDDADYKNYDYVGYIKKEQKSVPVVTATVNQIDDDLYELNNLAVIKKYRKHGYAKELLKKIEKELKKEDAFSLCVEVPENVVKFYRDQGYDPYGQPMLKDNVWYRKMSKDF</sequence>
<dbReference type="InterPro" id="IPR016181">
    <property type="entry name" value="Acyl_CoA_acyltransferase"/>
</dbReference>
<keyword evidence="2" id="KW-0012">Acyltransferase</keyword>
<dbReference type="GO" id="GO:0016747">
    <property type="term" value="F:acyltransferase activity, transferring groups other than amino-acyl groups"/>
    <property type="evidence" value="ECO:0007669"/>
    <property type="project" value="InterPro"/>
</dbReference>
<proteinExistence type="predicted"/>
<dbReference type="PROSITE" id="PS51186">
    <property type="entry name" value="GNAT"/>
    <property type="match status" value="1"/>
</dbReference>
<evidence type="ECO:0000313" key="4">
    <source>
        <dbReference type="EMBL" id="MBO8441180.1"/>
    </source>
</evidence>